<dbReference type="AlphaFoldDB" id="A0A1G2KBW7"/>
<feature type="transmembrane region" description="Helical" evidence="1">
    <location>
        <begin position="80"/>
        <end position="109"/>
    </location>
</feature>
<dbReference type="Proteomes" id="UP000178574">
    <property type="component" value="Unassembled WGS sequence"/>
</dbReference>
<protein>
    <submittedName>
        <fullName evidence="2">Uncharacterized protein</fullName>
    </submittedName>
</protein>
<feature type="transmembrane region" description="Helical" evidence="1">
    <location>
        <begin position="44"/>
        <end position="68"/>
    </location>
</feature>
<sequence>MNPFQLLAEAALQMFVAAVARIIRFFTGPRPGVIALAAWERARALINMIIAAIVVPVIGITAALVLGYTSVGLVDFARAILLLCIWFSLPILIVLLGGTGAAIDILFNAAIGKDKKSSKEIFRGFLGIPLWLLVIAEIVLVIGVYAPMTALVIGPLGAMGILLLSFIRKWKFTFGWELASAIQVIFITFALLASVPSSFWRATVGYNLRPTFSLSWSVDVSERELDTIYAEAKSARSAVAARELREVRSEISRARTPEEVRRAEVRLAEWERRYSSGVVEGARRMTQ</sequence>
<feature type="transmembrane region" description="Helical" evidence="1">
    <location>
        <begin position="121"/>
        <end position="142"/>
    </location>
</feature>
<organism evidence="2 3">
    <name type="scientific">Candidatus Sungbacteria bacterium RIFCSPHIGHO2_01_FULL_50_25</name>
    <dbReference type="NCBI Taxonomy" id="1802265"/>
    <lineage>
        <taxon>Bacteria</taxon>
        <taxon>Candidatus Sungiibacteriota</taxon>
    </lineage>
</organism>
<keyword evidence="1" id="KW-1133">Transmembrane helix</keyword>
<feature type="transmembrane region" description="Helical" evidence="1">
    <location>
        <begin position="178"/>
        <end position="200"/>
    </location>
</feature>
<name>A0A1G2KBW7_9BACT</name>
<feature type="transmembrane region" description="Helical" evidence="1">
    <location>
        <begin position="6"/>
        <end position="23"/>
    </location>
</feature>
<accession>A0A1G2KBW7</accession>
<dbReference type="EMBL" id="MHQD01000026">
    <property type="protein sequence ID" value="OGZ95908.1"/>
    <property type="molecule type" value="Genomic_DNA"/>
</dbReference>
<comment type="caution">
    <text evidence="2">The sequence shown here is derived from an EMBL/GenBank/DDBJ whole genome shotgun (WGS) entry which is preliminary data.</text>
</comment>
<evidence type="ECO:0000313" key="3">
    <source>
        <dbReference type="Proteomes" id="UP000178574"/>
    </source>
</evidence>
<feature type="transmembrane region" description="Helical" evidence="1">
    <location>
        <begin position="148"/>
        <end position="166"/>
    </location>
</feature>
<gene>
    <name evidence="2" type="ORF">A2847_02025</name>
</gene>
<keyword evidence="1" id="KW-0472">Membrane</keyword>
<proteinExistence type="predicted"/>
<evidence type="ECO:0000256" key="1">
    <source>
        <dbReference type="SAM" id="Phobius"/>
    </source>
</evidence>
<reference evidence="2 3" key="1">
    <citation type="journal article" date="2016" name="Nat. Commun.">
        <title>Thousands of microbial genomes shed light on interconnected biogeochemical processes in an aquifer system.</title>
        <authorList>
            <person name="Anantharaman K."/>
            <person name="Brown C.T."/>
            <person name="Hug L.A."/>
            <person name="Sharon I."/>
            <person name="Castelle C.J."/>
            <person name="Probst A.J."/>
            <person name="Thomas B.C."/>
            <person name="Singh A."/>
            <person name="Wilkins M.J."/>
            <person name="Karaoz U."/>
            <person name="Brodie E.L."/>
            <person name="Williams K.H."/>
            <person name="Hubbard S.S."/>
            <person name="Banfield J.F."/>
        </authorList>
    </citation>
    <scope>NUCLEOTIDE SEQUENCE [LARGE SCALE GENOMIC DNA]</scope>
</reference>
<keyword evidence="1" id="KW-0812">Transmembrane</keyword>
<evidence type="ECO:0000313" key="2">
    <source>
        <dbReference type="EMBL" id="OGZ95908.1"/>
    </source>
</evidence>